<reference evidence="1 2" key="1">
    <citation type="submission" date="2019-05" db="EMBL/GenBank/DDBJ databases">
        <title>Another draft genome of Portunus trituberculatus and its Hox gene families provides insights of decapod evolution.</title>
        <authorList>
            <person name="Jeong J.-H."/>
            <person name="Song I."/>
            <person name="Kim S."/>
            <person name="Choi T."/>
            <person name="Kim D."/>
            <person name="Ryu S."/>
            <person name="Kim W."/>
        </authorList>
    </citation>
    <scope>NUCLEOTIDE SEQUENCE [LARGE SCALE GENOMIC DNA]</scope>
    <source>
        <tissue evidence="1">Muscle</tissue>
    </source>
</reference>
<dbReference type="EMBL" id="VSRR010123266">
    <property type="protein sequence ID" value="MPD00513.1"/>
    <property type="molecule type" value="Genomic_DNA"/>
</dbReference>
<evidence type="ECO:0000313" key="2">
    <source>
        <dbReference type="Proteomes" id="UP000324222"/>
    </source>
</evidence>
<keyword evidence="2" id="KW-1185">Reference proteome</keyword>
<protein>
    <submittedName>
        <fullName evidence="1">Uncharacterized protein</fullName>
    </submittedName>
</protein>
<accession>A0A5B7JWT5</accession>
<evidence type="ECO:0000313" key="1">
    <source>
        <dbReference type="EMBL" id="MPD00513.1"/>
    </source>
</evidence>
<name>A0A5B7JWT5_PORTR</name>
<proteinExistence type="predicted"/>
<organism evidence="1 2">
    <name type="scientific">Portunus trituberculatus</name>
    <name type="common">Swimming crab</name>
    <name type="synonym">Neptunus trituberculatus</name>
    <dbReference type="NCBI Taxonomy" id="210409"/>
    <lineage>
        <taxon>Eukaryota</taxon>
        <taxon>Metazoa</taxon>
        <taxon>Ecdysozoa</taxon>
        <taxon>Arthropoda</taxon>
        <taxon>Crustacea</taxon>
        <taxon>Multicrustacea</taxon>
        <taxon>Malacostraca</taxon>
        <taxon>Eumalacostraca</taxon>
        <taxon>Eucarida</taxon>
        <taxon>Decapoda</taxon>
        <taxon>Pleocyemata</taxon>
        <taxon>Brachyura</taxon>
        <taxon>Eubrachyura</taxon>
        <taxon>Portunoidea</taxon>
        <taxon>Portunidae</taxon>
        <taxon>Portuninae</taxon>
        <taxon>Portunus</taxon>
    </lineage>
</organism>
<sequence length="80" mass="9331">MVSLLSSRSLPSINIWCHPLAARGSFAVQTRSRKLKRRDMTLVRAILISKHHHKCTITFALNKYNAGNHRKYHHFYDICL</sequence>
<comment type="caution">
    <text evidence="1">The sequence shown here is derived from an EMBL/GenBank/DDBJ whole genome shotgun (WGS) entry which is preliminary data.</text>
</comment>
<gene>
    <name evidence="1" type="ORF">E2C01_095987</name>
</gene>
<dbReference type="Proteomes" id="UP000324222">
    <property type="component" value="Unassembled WGS sequence"/>
</dbReference>
<dbReference type="AlphaFoldDB" id="A0A5B7JWT5"/>